<evidence type="ECO:0000313" key="4">
    <source>
        <dbReference type="Proteomes" id="UP000192578"/>
    </source>
</evidence>
<dbReference type="AlphaFoldDB" id="A0A1W0WIB5"/>
<feature type="compositionally biased region" description="Polar residues" evidence="1">
    <location>
        <begin position="34"/>
        <end position="47"/>
    </location>
</feature>
<evidence type="ECO:0000313" key="3">
    <source>
        <dbReference type="EMBL" id="OQV14950.1"/>
    </source>
</evidence>
<evidence type="ECO:0000259" key="2">
    <source>
        <dbReference type="Pfam" id="PF13649"/>
    </source>
</evidence>
<accession>A0A1W0WIB5</accession>
<dbReference type="Gene3D" id="3.40.50.150">
    <property type="entry name" value="Vaccinia Virus protein VP39"/>
    <property type="match status" value="1"/>
</dbReference>
<gene>
    <name evidence="3" type="ORF">BV898_10854</name>
</gene>
<evidence type="ECO:0000256" key="1">
    <source>
        <dbReference type="SAM" id="MobiDB-lite"/>
    </source>
</evidence>
<dbReference type="EMBL" id="MTYJ01000096">
    <property type="protein sequence ID" value="OQV14950.1"/>
    <property type="molecule type" value="Genomic_DNA"/>
</dbReference>
<dbReference type="CDD" id="cd02440">
    <property type="entry name" value="AdoMet_MTases"/>
    <property type="match status" value="1"/>
</dbReference>
<reference evidence="4" key="1">
    <citation type="submission" date="2017-01" db="EMBL/GenBank/DDBJ databases">
        <title>Comparative genomics of anhydrobiosis in the tardigrade Hypsibius dujardini.</title>
        <authorList>
            <person name="Yoshida Y."/>
            <person name="Koutsovoulos G."/>
            <person name="Laetsch D."/>
            <person name="Stevens L."/>
            <person name="Kumar S."/>
            <person name="Horikawa D."/>
            <person name="Ishino K."/>
            <person name="Komine S."/>
            <person name="Tomita M."/>
            <person name="Blaxter M."/>
            <person name="Arakawa K."/>
        </authorList>
    </citation>
    <scope>NUCLEOTIDE SEQUENCE [LARGE SCALE GENOMIC DNA]</scope>
    <source>
        <strain evidence="4">Z151</strain>
    </source>
</reference>
<sequence length="321" mass="35885">MTSATVYRNCFALGKQYLHRLTVTEQCASGRRLSGTSRQSSNRATTESCRHSLGGLNSIRSISSGPIAMAKPLDAQPTAISAEHTGIFTPTLNKMGWQQNSLDEYLSDFVDYAGSPSRTRPVADVGAAFGFVSQKLLERGATVLMNDLEPGHLEDIVRRISPEERERLTCIPGSVFDLKLEEGSLDGIVAARMTQFFPVADIRRFFDLAYKWLAQGGRLCVTNTSPWRGTTEAFQREYERKCQQGEEWPGITTTDSLDQNRQKRITLPQTGYRFDPAVLRREAERVGFRVVRTSFYPTPFLPDEFRSADGIRDAVGLIAEK</sequence>
<name>A0A1W0WIB5_HYPEX</name>
<dbReference type="InterPro" id="IPR041698">
    <property type="entry name" value="Methyltransf_25"/>
</dbReference>
<comment type="caution">
    <text evidence="3">The sequence shown here is derived from an EMBL/GenBank/DDBJ whole genome shotgun (WGS) entry which is preliminary data.</text>
</comment>
<proteinExistence type="predicted"/>
<dbReference type="OrthoDB" id="66144at2759"/>
<dbReference type="Proteomes" id="UP000192578">
    <property type="component" value="Unassembled WGS sequence"/>
</dbReference>
<protein>
    <recommendedName>
        <fullName evidence="2">Methyltransferase domain-containing protein</fullName>
    </recommendedName>
</protein>
<dbReference type="SUPFAM" id="SSF53335">
    <property type="entry name" value="S-adenosyl-L-methionine-dependent methyltransferases"/>
    <property type="match status" value="1"/>
</dbReference>
<organism evidence="3 4">
    <name type="scientific">Hypsibius exemplaris</name>
    <name type="common">Freshwater tardigrade</name>
    <dbReference type="NCBI Taxonomy" id="2072580"/>
    <lineage>
        <taxon>Eukaryota</taxon>
        <taxon>Metazoa</taxon>
        <taxon>Ecdysozoa</taxon>
        <taxon>Tardigrada</taxon>
        <taxon>Eutardigrada</taxon>
        <taxon>Parachela</taxon>
        <taxon>Hypsibioidea</taxon>
        <taxon>Hypsibiidae</taxon>
        <taxon>Hypsibius</taxon>
    </lineage>
</organism>
<feature type="domain" description="Methyltransferase" evidence="2">
    <location>
        <begin position="122"/>
        <end position="217"/>
    </location>
</feature>
<feature type="region of interest" description="Disordered" evidence="1">
    <location>
        <begin position="29"/>
        <end position="49"/>
    </location>
</feature>
<dbReference type="Pfam" id="PF13649">
    <property type="entry name" value="Methyltransf_25"/>
    <property type="match status" value="1"/>
</dbReference>
<keyword evidence="4" id="KW-1185">Reference proteome</keyword>
<dbReference type="InterPro" id="IPR029063">
    <property type="entry name" value="SAM-dependent_MTases_sf"/>
</dbReference>